<evidence type="ECO:0000313" key="3">
    <source>
        <dbReference type="Proteomes" id="UP000038055"/>
    </source>
</evidence>
<evidence type="ECO:0000256" key="1">
    <source>
        <dbReference type="SAM" id="Coils"/>
    </source>
</evidence>
<accession>A0A0B7H6U4</accession>
<protein>
    <recommendedName>
        <fullName evidence="4">50S ribosomal protein L21</fullName>
    </recommendedName>
</protein>
<reference evidence="3" key="1">
    <citation type="submission" date="2015-01" db="EMBL/GenBank/DDBJ databases">
        <authorList>
            <person name="MANFREDI Pablo"/>
        </authorList>
    </citation>
    <scope>NUCLEOTIDE SEQUENCE [LARGE SCALE GENOMIC DNA]</scope>
    <source>
        <strain evidence="3">Ccyn2B</strain>
    </source>
</reference>
<name>A0A0B7H6U4_9FLAO</name>
<feature type="coiled-coil region" evidence="1">
    <location>
        <begin position="55"/>
        <end position="128"/>
    </location>
</feature>
<dbReference type="EMBL" id="CDOD01000018">
    <property type="protein sequence ID" value="CEN35331.1"/>
    <property type="molecule type" value="Genomic_DNA"/>
</dbReference>
<keyword evidence="1" id="KW-0175">Coiled coil</keyword>
<dbReference type="Proteomes" id="UP000038055">
    <property type="component" value="Unassembled WGS sequence"/>
</dbReference>
<proteinExistence type="predicted"/>
<organism evidence="2 3">
    <name type="scientific">Capnocytophaga cynodegmi</name>
    <dbReference type="NCBI Taxonomy" id="28189"/>
    <lineage>
        <taxon>Bacteria</taxon>
        <taxon>Pseudomonadati</taxon>
        <taxon>Bacteroidota</taxon>
        <taxon>Flavobacteriia</taxon>
        <taxon>Flavobacteriales</taxon>
        <taxon>Flavobacteriaceae</taxon>
        <taxon>Capnocytophaga</taxon>
    </lineage>
</organism>
<dbReference type="eggNOG" id="COG3743">
    <property type="taxonomic scope" value="Bacteria"/>
</dbReference>
<dbReference type="Gene3D" id="1.10.150.20">
    <property type="entry name" value="5' to 3' exonuclease, C-terminal subdomain"/>
    <property type="match status" value="1"/>
</dbReference>
<evidence type="ECO:0000313" key="2">
    <source>
        <dbReference type="EMBL" id="CEN35331.1"/>
    </source>
</evidence>
<keyword evidence="3" id="KW-1185">Reference proteome</keyword>
<dbReference type="RefSeq" id="WP_156120745.1">
    <property type="nucleotide sequence ID" value="NZ_CDOD01000018.1"/>
</dbReference>
<dbReference type="AlphaFoldDB" id="A0A0B7H6U4"/>
<evidence type="ECO:0008006" key="4">
    <source>
        <dbReference type="Google" id="ProtNLM"/>
    </source>
</evidence>
<gene>
    <name evidence="2" type="ORF">CCYN2B_250095</name>
</gene>
<dbReference type="STRING" id="28189.CCYN74_130099"/>
<sequence>MLCWIIPIIVGLICALLGYLLGRNCVCKKLDDCESIRESMRKDFEKERSDFGKMKTEFEEKLKHKENQVLELQTKVDNCESLRKNMLNDFERERSDFQKVRFDLEEKLKSKENEIFGFQSQIKELEKTPITTFLFNEEAARLVFGKKIKEDDLTIVEGIGPKIQELFKENGISTWKILSETSVERLKEILTIGGDRFIIHNPGTWSRQAELAYQGKWQELKEWQDFLVGGVEPS</sequence>